<dbReference type="AlphaFoldDB" id="A0A9P0VRR8"/>
<comment type="caution">
    <text evidence="2">The sequence shown here is derived from an EMBL/GenBank/DDBJ whole genome shotgun (WGS) entry which is preliminary data.</text>
</comment>
<feature type="region of interest" description="Disordered" evidence="1">
    <location>
        <begin position="200"/>
        <end position="221"/>
    </location>
</feature>
<keyword evidence="3" id="KW-1185">Reference proteome</keyword>
<reference evidence="2" key="1">
    <citation type="submission" date="2022-07" db="EMBL/GenBank/DDBJ databases">
        <authorList>
            <person name="Macas J."/>
            <person name="Novak P."/>
            <person name="Neumann P."/>
        </authorList>
    </citation>
    <scope>NUCLEOTIDE SEQUENCE</scope>
</reference>
<evidence type="ECO:0000313" key="2">
    <source>
        <dbReference type="EMBL" id="CAH9050254.1"/>
    </source>
</evidence>
<protein>
    <submittedName>
        <fullName evidence="2">Uncharacterized protein</fullName>
    </submittedName>
</protein>
<organism evidence="2 3">
    <name type="scientific">Cuscuta europaea</name>
    <name type="common">European dodder</name>
    <dbReference type="NCBI Taxonomy" id="41803"/>
    <lineage>
        <taxon>Eukaryota</taxon>
        <taxon>Viridiplantae</taxon>
        <taxon>Streptophyta</taxon>
        <taxon>Embryophyta</taxon>
        <taxon>Tracheophyta</taxon>
        <taxon>Spermatophyta</taxon>
        <taxon>Magnoliopsida</taxon>
        <taxon>eudicotyledons</taxon>
        <taxon>Gunneridae</taxon>
        <taxon>Pentapetalae</taxon>
        <taxon>asterids</taxon>
        <taxon>lamiids</taxon>
        <taxon>Solanales</taxon>
        <taxon>Convolvulaceae</taxon>
        <taxon>Cuscuteae</taxon>
        <taxon>Cuscuta</taxon>
        <taxon>Cuscuta subgen. Cuscuta</taxon>
    </lineage>
</organism>
<feature type="compositionally biased region" description="Polar residues" evidence="1">
    <location>
        <begin position="203"/>
        <end position="221"/>
    </location>
</feature>
<proteinExistence type="predicted"/>
<sequence length="221" mass="23420">MPPTSAPPLTLDPLCSMTLEPPYLVSGPYFGPTFAGSPGASSSAISALPGQPTAAIFSPMAALAQSISHVSTNVTHIMTTKLQAIEDYVTWRAQFESFLVSQGLLGMIDGSIQVLMVRMLHVLQFMRPEGEGVVAAEDSRMSSRTVSSHMGPNRMALSRSIISRLLRQVPAHIQGVVLLPLHQTPPGDANQALWYPDSGASAHMTSSEGQNLGSGASTSYE</sequence>
<gene>
    <name evidence="2" type="ORF">CEURO_LOCUS37</name>
</gene>
<dbReference type="OrthoDB" id="1845088at2759"/>
<accession>A0A9P0VRR8</accession>
<evidence type="ECO:0000313" key="3">
    <source>
        <dbReference type="Proteomes" id="UP001152484"/>
    </source>
</evidence>
<name>A0A9P0VRR8_CUSEU</name>
<evidence type="ECO:0000256" key="1">
    <source>
        <dbReference type="SAM" id="MobiDB-lite"/>
    </source>
</evidence>
<dbReference type="Proteomes" id="UP001152484">
    <property type="component" value="Unassembled WGS sequence"/>
</dbReference>
<dbReference type="EMBL" id="CAMAPE010000001">
    <property type="protein sequence ID" value="CAH9050254.1"/>
    <property type="molecule type" value="Genomic_DNA"/>
</dbReference>